<dbReference type="Pfam" id="PF21882">
    <property type="entry name" value="Gp53-like_C"/>
    <property type="match status" value="1"/>
</dbReference>
<reference evidence="2 3" key="1">
    <citation type="submission" date="2023-03" db="EMBL/GenBank/DDBJ databases">
        <title>Comparative genome and transcriptome analysis combination mining strategies for increasing vitamin B12 production of Ensifer adhaerens strain.</title>
        <authorList>
            <person name="Yongheng L."/>
        </authorList>
    </citation>
    <scope>NUCLEOTIDE SEQUENCE [LARGE SCALE GENOMIC DNA]</scope>
    <source>
        <strain evidence="2 3">Casida A-T305</strain>
    </source>
</reference>
<evidence type="ECO:0000313" key="2">
    <source>
        <dbReference type="EMBL" id="WFP89667.1"/>
    </source>
</evidence>
<accession>A0ABY8HC94</accession>
<name>A0ABY8HC94_ENSAD</name>
<evidence type="ECO:0000259" key="1">
    <source>
        <dbReference type="Pfam" id="PF21882"/>
    </source>
</evidence>
<dbReference type="RefSeq" id="WP_051659385.1">
    <property type="nucleotide sequence ID" value="NZ_CP015880.1"/>
</dbReference>
<proteinExistence type="predicted"/>
<dbReference type="GeneID" id="29519210"/>
<evidence type="ECO:0000313" key="3">
    <source>
        <dbReference type="Proteomes" id="UP001214094"/>
    </source>
</evidence>
<protein>
    <recommendedName>
        <fullName evidence="1">Putative tail fiber protein gp53-like C-terminal domain-containing protein</fullName>
    </recommendedName>
</protein>
<dbReference type="EMBL" id="CP121308">
    <property type="protein sequence ID" value="WFP89667.1"/>
    <property type="molecule type" value="Genomic_DNA"/>
</dbReference>
<dbReference type="Proteomes" id="UP001214094">
    <property type="component" value="Chromosome"/>
</dbReference>
<organism evidence="2 3">
    <name type="scientific">Ensifer adhaerens</name>
    <name type="common">Sinorhizobium morelense</name>
    <dbReference type="NCBI Taxonomy" id="106592"/>
    <lineage>
        <taxon>Bacteria</taxon>
        <taxon>Pseudomonadati</taxon>
        <taxon>Pseudomonadota</taxon>
        <taxon>Alphaproteobacteria</taxon>
        <taxon>Hyphomicrobiales</taxon>
        <taxon>Rhizobiaceae</taxon>
        <taxon>Sinorhizobium/Ensifer group</taxon>
        <taxon>Ensifer</taxon>
    </lineage>
</organism>
<keyword evidence="3" id="KW-1185">Reference proteome</keyword>
<gene>
    <name evidence="2" type="ORF">P4B07_13995</name>
</gene>
<sequence length="301" mass="31084">MTTPYTTGSITLANGSAVVTGAGTAWQTALIAGGTIYAEVAGNPLPILTIDSNTQITAAIKWKGASGTYPYAIMRDTAYGQQTVANANALSTYLQRLDNASLAALASIAPTLSAGMVPRGLSGNTMEWFLVSDFIKFLLNDPDAATARTTLGAQAALGFTPVQQGGGYGQGSNKVFLGWTNSALKATVDSTDLGKVWTDSAVLWNAATSGYHKFPNGFMLQWGYDPTGSGDFRKIFPVAFPATCFTAVATMASSDLPATTAVTVSTSNVDKFGFDIRARAVNNGGAVGGAGQGALWLAVGY</sequence>
<dbReference type="Gene3D" id="2.60.40.3940">
    <property type="match status" value="1"/>
</dbReference>
<dbReference type="InterPro" id="IPR054075">
    <property type="entry name" value="Gp53-like_C"/>
</dbReference>
<feature type="domain" description="Putative tail fiber protein gp53-like C-terminal" evidence="1">
    <location>
        <begin position="213"/>
        <end position="301"/>
    </location>
</feature>